<dbReference type="RefSeq" id="WP_016710509.1">
    <property type="nucleotide sequence ID" value="NZ_JAVIFY010000024.1"/>
</dbReference>
<dbReference type="PANTHER" id="PTHR30386:SF26">
    <property type="entry name" value="TRANSPORT PROTEIN COMB"/>
    <property type="match status" value="1"/>
</dbReference>
<proteinExistence type="inferred from homology"/>
<evidence type="ECO:0000259" key="11">
    <source>
        <dbReference type="Pfam" id="PF25994"/>
    </source>
</evidence>
<feature type="coiled-coil region" evidence="10">
    <location>
        <begin position="229"/>
        <end position="285"/>
    </location>
</feature>
<dbReference type="InterPro" id="IPR058781">
    <property type="entry name" value="HH_AprE-like"/>
</dbReference>
<keyword evidence="8 9" id="KW-0472">Membrane</keyword>
<gene>
    <name evidence="13" type="ORF">RC083_20370</name>
</gene>
<evidence type="ECO:0000259" key="12">
    <source>
        <dbReference type="Pfam" id="PF26002"/>
    </source>
</evidence>
<evidence type="ECO:0000256" key="10">
    <source>
        <dbReference type="SAM" id="Coils"/>
    </source>
</evidence>
<feature type="domain" description="AprE-like beta-barrel" evidence="12">
    <location>
        <begin position="327"/>
        <end position="412"/>
    </location>
</feature>
<evidence type="ECO:0000256" key="9">
    <source>
        <dbReference type="RuleBase" id="RU365093"/>
    </source>
</evidence>
<keyword evidence="6 9" id="KW-0812">Transmembrane</keyword>
<evidence type="ECO:0000256" key="2">
    <source>
        <dbReference type="ARBA" id="ARBA00009477"/>
    </source>
</evidence>
<accession>A0ABU1BHL5</accession>
<keyword evidence="7 9" id="KW-1133">Transmembrane helix</keyword>
<dbReference type="EMBL" id="JAVIFY010000024">
    <property type="protein sequence ID" value="MDQ9093926.1"/>
    <property type="molecule type" value="Genomic_DNA"/>
</dbReference>
<comment type="subcellular location">
    <subcellularLocation>
        <location evidence="1 9">Cell inner membrane</location>
        <topology evidence="1 9">Single-pass membrane protein</topology>
    </subcellularLocation>
</comment>
<evidence type="ECO:0000256" key="6">
    <source>
        <dbReference type="ARBA" id="ARBA00022692"/>
    </source>
</evidence>
<comment type="caution">
    <text evidence="13">The sequence shown here is derived from an EMBL/GenBank/DDBJ whole genome shotgun (WGS) entry which is preliminary data.</text>
</comment>
<dbReference type="PANTHER" id="PTHR30386">
    <property type="entry name" value="MEMBRANE FUSION SUBUNIT OF EMRAB-TOLC MULTIDRUG EFFLUX PUMP"/>
    <property type="match status" value="1"/>
</dbReference>
<keyword evidence="3 9" id="KW-0813">Transport</keyword>
<protein>
    <recommendedName>
        <fullName evidence="9">Membrane fusion protein (MFP) family protein</fullName>
    </recommendedName>
</protein>
<evidence type="ECO:0000256" key="4">
    <source>
        <dbReference type="ARBA" id="ARBA00022475"/>
    </source>
</evidence>
<feature type="transmembrane region" description="Helical" evidence="9">
    <location>
        <begin position="18"/>
        <end position="38"/>
    </location>
</feature>
<organism evidence="13 14">
    <name type="scientific">Pseudoalteromonas haloplanktis</name>
    <name type="common">Alteromonas haloplanktis</name>
    <dbReference type="NCBI Taxonomy" id="228"/>
    <lineage>
        <taxon>Bacteria</taxon>
        <taxon>Pseudomonadati</taxon>
        <taxon>Pseudomonadota</taxon>
        <taxon>Gammaproteobacteria</taxon>
        <taxon>Alteromonadales</taxon>
        <taxon>Pseudoalteromonadaceae</taxon>
        <taxon>Pseudoalteromonas</taxon>
    </lineage>
</organism>
<sequence>MSQLQVSQLAAARQAQKLIAIVFLVLITMIIWATFATLDEVIVGEGNVVPAQTVQTVENLDGGILKQVLVQEGELVQQGQPVLLLDDTRFAAAFAESNQERDALIAKQLRLKAELETIVIDRNTVTGVAITEVNLAASDVPTHIANSARNSYRARLSQLRSLLQQSQQMILQQSQAIIEQQANIDSLKQRLELISREVKLTSEGVDDGAVAEMELVKLQREEVMLSGEVNRANALLQQLMAAKEQGKEERTSVALDYIANAQNELDEVTNNLAKIRESSKALEDRLIKTQIKSPLTGTVKNIASRSVGGVIEPGQVIMEIVPLDDKLIVETKIAPKDIGFIRQGMPAMVKFSAYDFVIYGGLKGEVIYVSPDASQLEDGTTYYEAHIKTDGNILAQQPIIPGMQASVDILTGKKTVLQYWLKPLLRAKANAMREP</sequence>
<feature type="domain" description="AprE-like long alpha-helical hairpin" evidence="11">
    <location>
        <begin position="92"/>
        <end position="285"/>
    </location>
</feature>
<dbReference type="PRINTS" id="PR01490">
    <property type="entry name" value="RTXTOXIND"/>
</dbReference>
<dbReference type="NCBIfam" id="TIGR01843">
    <property type="entry name" value="type_I_hlyD"/>
    <property type="match status" value="1"/>
</dbReference>
<dbReference type="Pfam" id="PF26002">
    <property type="entry name" value="Beta-barrel_AprE"/>
    <property type="match status" value="1"/>
</dbReference>
<dbReference type="Gene3D" id="2.40.30.170">
    <property type="match status" value="1"/>
</dbReference>
<keyword evidence="10" id="KW-0175">Coiled coil</keyword>
<dbReference type="InterPro" id="IPR058982">
    <property type="entry name" value="Beta-barrel_AprE"/>
</dbReference>
<keyword evidence="4 9" id="KW-1003">Cell membrane</keyword>
<dbReference type="InterPro" id="IPR050739">
    <property type="entry name" value="MFP"/>
</dbReference>
<reference evidence="13 14" key="1">
    <citation type="submission" date="2023-08" db="EMBL/GenBank/DDBJ databases">
        <title>Pseudoalteromonas haloplanktis LL1 genome.</title>
        <authorList>
            <person name="Wu S."/>
        </authorList>
    </citation>
    <scope>NUCLEOTIDE SEQUENCE [LARGE SCALE GENOMIC DNA]</scope>
    <source>
        <strain evidence="13 14">LL1</strain>
    </source>
</reference>
<name>A0ABU1BHL5_PSEHA</name>
<dbReference type="PROSITE" id="PS00543">
    <property type="entry name" value="HLYD_FAMILY"/>
    <property type="match status" value="1"/>
</dbReference>
<dbReference type="Pfam" id="PF25994">
    <property type="entry name" value="HH_AprE"/>
    <property type="match status" value="1"/>
</dbReference>
<dbReference type="InterPro" id="IPR006144">
    <property type="entry name" value="Secretion_HlyD_CS"/>
</dbReference>
<keyword evidence="14" id="KW-1185">Reference proteome</keyword>
<evidence type="ECO:0000256" key="8">
    <source>
        <dbReference type="ARBA" id="ARBA00023136"/>
    </source>
</evidence>
<comment type="similarity">
    <text evidence="2 9">Belongs to the membrane fusion protein (MFP) (TC 8.A.1) family.</text>
</comment>
<evidence type="ECO:0000256" key="3">
    <source>
        <dbReference type="ARBA" id="ARBA00022448"/>
    </source>
</evidence>
<dbReference type="Proteomes" id="UP001226574">
    <property type="component" value="Unassembled WGS sequence"/>
</dbReference>
<dbReference type="InterPro" id="IPR010129">
    <property type="entry name" value="T1SS_HlyD"/>
</dbReference>
<keyword evidence="5 9" id="KW-0997">Cell inner membrane</keyword>
<evidence type="ECO:0000256" key="1">
    <source>
        <dbReference type="ARBA" id="ARBA00004377"/>
    </source>
</evidence>
<evidence type="ECO:0000256" key="7">
    <source>
        <dbReference type="ARBA" id="ARBA00022989"/>
    </source>
</evidence>
<evidence type="ECO:0000313" key="13">
    <source>
        <dbReference type="EMBL" id="MDQ9093926.1"/>
    </source>
</evidence>
<dbReference type="SUPFAM" id="SSF111369">
    <property type="entry name" value="HlyD-like secretion proteins"/>
    <property type="match status" value="1"/>
</dbReference>
<feature type="coiled-coil region" evidence="10">
    <location>
        <begin position="149"/>
        <end position="197"/>
    </location>
</feature>
<evidence type="ECO:0000256" key="5">
    <source>
        <dbReference type="ARBA" id="ARBA00022519"/>
    </source>
</evidence>
<evidence type="ECO:0000313" key="14">
    <source>
        <dbReference type="Proteomes" id="UP001226574"/>
    </source>
</evidence>